<dbReference type="InterPro" id="IPR018357">
    <property type="entry name" value="Hexapep_transf_CS"/>
</dbReference>
<keyword evidence="2" id="KW-0808">Transferase</keyword>
<comment type="caution">
    <text evidence="5">The sequence shown here is derived from an EMBL/GenBank/DDBJ whole genome shotgun (WGS) entry which is preliminary data.</text>
</comment>
<evidence type="ECO:0000256" key="2">
    <source>
        <dbReference type="ARBA" id="ARBA00022679"/>
    </source>
</evidence>
<dbReference type="PANTHER" id="PTHR23416:SF23">
    <property type="entry name" value="ACETYLTRANSFERASE C18B11.09C-RELATED"/>
    <property type="match status" value="1"/>
</dbReference>
<organism evidence="5 6">
    <name type="scientific">Candidatus Curtissbacteria bacterium RIFCSPLOWO2_12_FULL_38_9</name>
    <dbReference type="NCBI Taxonomy" id="1797735"/>
    <lineage>
        <taxon>Bacteria</taxon>
        <taxon>Candidatus Curtissiibacteriota</taxon>
    </lineage>
</organism>
<sequence>MKAIKEIGPKKAIRFILYSLLQVIYHRFINHILFFPQFRKLFLQIIGAKIGQDSIIMDVQFFNWHHKGPAGLKVGNKCFIGDETLIDLHNFVVLEDHVTIAQRVTILTHTNVGYSDHPLQKYFPKFSKTVTFKKGCVIGASSTVLPGVTIGTQSFVAAGSVVTKNVPDRVLVAGVPAKIIRKISRASRLVK</sequence>
<dbReference type="InterPro" id="IPR011004">
    <property type="entry name" value="Trimer_LpxA-like_sf"/>
</dbReference>
<dbReference type="EMBL" id="MFBY01000004">
    <property type="protein sequence ID" value="OGE14205.1"/>
    <property type="molecule type" value="Genomic_DNA"/>
</dbReference>
<keyword evidence="3" id="KW-0677">Repeat</keyword>
<evidence type="ECO:0000256" key="3">
    <source>
        <dbReference type="ARBA" id="ARBA00022737"/>
    </source>
</evidence>
<proteinExistence type="inferred from homology"/>
<dbReference type="InterPro" id="IPR051159">
    <property type="entry name" value="Hexapeptide_acetyltransf"/>
</dbReference>
<dbReference type="PANTHER" id="PTHR23416">
    <property type="entry name" value="SIALIC ACID SYNTHASE-RELATED"/>
    <property type="match status" value="1"/>
</dbReference>
<keyword evidence="4" id="KW-0812">Transmembrane</keyword>
<dbReference type="CDD" id="cd04647">
    <property type="entry name" value="LbH_MAT_like"/>
    <property type="match status" value="1"/>
</dbReference>
<dbReference type="PROSITE" id="PS00101">
    <property type="entry name" value="HEXAPEP_TRANSFERASES"/>
    <property type="match status" value="1"/>
</dbReference>
<accession>A0A1F5ICY2</accession>
<dbReference type="GO" id="GO:0008374">
    <property type="term" value="F:O-acyltransferase activity"/>
    <property type="evidence" value="ECO:0007669"/>
    <property type="project" value="TreeGrafter"/>
</dbReference>
<dbReference type="AlphaFoldDB" id="A0A1F5ICY2"/>
<evidence type="ECO:0000313" key="5">
    <source>
        <dbReference type="EMBL" id="OGE14205.1"/>
    </source>
</evidence>
<feature type="transmembrane region" description="Helical" evidence="4">
    <location>
        <begin position="12"/>
        <end position="29"/>
    </location>
</feature>
<evidence type="ECO:0008006" key="7">
    <source>
        <dbReference type="Google" id="ProtNLM"/>
    </source>
</evidence>
<comment type="similarity">
    <text evidence="1">Belongs to the transferase hexapeptide repeat family.</text>
</comment>
<dbReference type="SUPFAM" id="SSF51161">
    <property type="entry name" value="Trimeric LpxA-like enzymes"/>
    <property type="match status" value="1"/>
</dbReference>
<gene>
    <name evidence="5" type="ORF">A3G14_02420</name>
</gene>
<dbReference type="Pfam" id="PF14602">
    <property type="entry name" value="Hexapep_2"/>
    <property type="match status" value="1"/>
</dbReference>
<evidence type="ECO:0000256" key="4">
    <source>
        <dbReference type="SAM" id="Phobius"/>
    </source>
</evidence>
<evidence type="ECO:0000256" key="1">
    <source>
        <dbReference type="ARBA" id="ARBA00007274"/>
    </source>
</evidence>
<dbReference type="Gene3D" id="2.160.10.10">
    <property type="entry name" value="Hexapeptide repeat proteins"/>
    <property type="match status" value="1"/>
</dbReference>
<reference evidence="5 6" key="1">
    <citation type="journal article" date="2016" name="Nat. Commun.">
        <title>Thousands of microbial genomes shed light on interconnected biogeochemical processes in an aquifer system.</title>
        <authorList>
            <person name="Anantharaman K."/>
            <person name="Brown C.T."/>
            <person name="Hug L.A."/>
            <person name="Sharon I."/>
            <person name="Castelle C.J."/>
            <person name="Probst A.J."/>
            <person name="Thomas B.C."/>
            <person name="Singh A."/>
            <person name="Wilkins M.J."/>
            <person name="Karaoz U."/>
            <person name="Brodie E.L."/>
            <person name="Williams K.H."/>
            <person name="Hubbard S.S."/>
            <person name="Banfield J.F."/>
        </authorList>
    </citation>
    <scope>NUCLEOTIDE SEQUENCE [LARGE SCALE GENOMIC DNA]</scope>
</reference>
<evidence type="ECO:0000313" key="6">
    <source>
        <dbReference type="Proteomes" id="UP000177300"/>
    </source>
</evidence>
<dbReference type="Proteomes" id="UP000177300">
    <property type="component" value="Unassembled WGS sequence"/>
</dbReference>
<name>A0A1F5ICY2_9BACT</name>
<dbReference type="InterPro" id="IPR001451">
    <property type="entry name" value="Hexapep"/>
</dbReference>
<keyword evidence="4" id="KW-1133">Transmembrane helix</keyword>
<keyword evidence="4" id="KW-0472">Membrane</keyword>
<protein>
    <recommendedName>
        <fullName evidence="7">Acetyltransferase</fullName>
    </recommendedName>
</protein>